<comment type="caution">
    <text evidence="2">The sequence shown here is derived from an EMBL/GenBank/DDBJ whole genome shotgun (WGS) entry which is preliminary data.</text>
</comment>
<protein>
    <submittedName>
        <fullName evidence="2">ASCH domain protein</fullName>
    </submittedName>
</protein>
<organism evidence="2 3">
    <name type="scientific">Acinetobacter bouvetii</name>
    <dbReference type="NCBI Taxonomy" id="202951"/>
    <lineage>
        <taxon>Bacteria</taxon>
        <taxon>Pseudomonadati</taxon>
        <taxon>Pseudomonadota</taxon>
        <taxon>Gammaproteobacteria</taxon>
        <taxon>Moraxellales</taxon>
        <taxon>Moraxellaceae</taxon>
        <taxon>Acinetobacter</taxon>
    </lineage>
</organism>
<dbReference type="AlphaFoldDB" id="A0A811GFG8"/>
<accession>A0A811GFG8</accession>
<dbReference type="InterPro" id="IPR015947">
    <property type="entry name" value="PUA-like_sf"/>
</dbReference>
<evidence type="ECO:0000313" key="2">
    <source>
        <dbReference type="EMBL" id="CAB1208475.1"/>
    </source>
</evidence>
<sequence>MKRNFHALSIVAPAGQRIAQGLKTLEVRSWQPEQLPLTDLVIVENKNYLNKEGDEEFGLAVALVNVESVHPWREYEVEAACANYWAAGYYAWQLSDIRPISEEMIVPAKRHIYLIEMDHP</sequence>
<feature type="domain" description="ASCH" evidence="1">
    <location>
        <begin position="8"/>
        <end position="90"/>
    </location>
</feature>
<dbReference type="Gene3D" id="2.30.130.30">
    <property type="entry name" value="Hypothetical protein"/>
    <property type="match status" value="1"/>
</dbReference>
<dbReference type="EMBL" id="CADDTS010000007">
    <property type="protein sequence ID" value="CAB1208475.1"/>
    <property type="molecule type" value="Genomic_DNA"/>
</dbReference>
<dbReference type="Pfam" id="PF04266">
    <property type="entry name" value="ASCH"/>
    <property type="match status" value="1"/>
</dbReference>
<gene>
    <name evidence="2" type="ORF">SFB21_0432</name>
</gene>
<proteinExistence type="predicted"/>
<name>A0A811GFG8_9GAMM</name>
<evidence type="ECO:0000313" key="3">
    <source>
        <dbReference type="Proteomes" id="UP000489961"/>
    </source>
</evidence>
<evidence type="ECO:0000259" key="1">
    <source>
        <dbReference type="Pfam" id="PF04266"/>
    </source>
</evidence>
<dbReference type="Proteomes" id="UP000489961">
    <property type="component" value="Unassembled WGS sequence"/>
</dbReference>
<dbReference type="SUPFAM" id="SSF88697">
    <property type="entry name" value="PUA domain-like"/>
    <property type="match status" value="1"/>
</dbReference>
<dbReference type="RefSeq" id="WP_174558427.1">
    <property type="nucleotide sequence ID" value="NZ_CADDTS010000007.1"/>
</dbReference>
<dbReference type="InterPro" id="IPR007374">
    <property type="entry name" value="ASCH_domain"/>
</dbReference>
<reference evidence="2 3" key="1">
    <citation type="submission" date="2020-02" db="EMBL/GenBank/DDBJ databases">
        <authorList>
            <person name="Chaudhuri R."/>
        </authorList>
    </citation>
    <scope>NUCLEOTIDE SEQUENCE [LARGE SCALE GENOMIC DNA]</scope>
    <source>
        <strain evidence="2">SFB21</strain>
    </source>
</reference>